<dbReference type="InterPro" id="IPR036047">
    <property type="entry name" value="F-box-like_dom_sf"/>
</dbReference>
<dbReference type="RefSeq" id="XP_016235185.1">
    <property type="nucleotide sequence ID" value="XM_016382083.1"/>
</dbReference>
<dbReference type="Gene3D" id="2.30.30.390">
    <property type="entry name" value="Hemimethylated DNA-binding domain"/>
    <property type="match status" value="1"/>
</dbReference>
<dbReference type="InterPro" id="IPR001810">
    <property type="entry name" value="F-box_dom"/>
</dbReference>
<dbReference type="HOGENOM" id="CLU_020266_0_0_1"/>
<dbReference type="Proteomes" id="UP000053328">
    <property type="component" value="Unassembled WGS sequence"/>
</dbReference>
<dbReference type="OrthoDB" id="28868at2759"/>
<reference evidence="3 4" key="1">
    <citation type="submission" date="2015-01" db="EMBL/GenBank/DDBJ databases">
        <title>The Genome Sequence of Exophiala spinifera CBS89968.</title>
        <authorList>
            <consortium name="The Broad Institute Genomics Platform"/>
            <person name="Cuomo C."/>
            <person name="de Hoog S."/>
            <person name="Gorbushina A."/>
            <person name="Stielow B."/>
            <person name="Teixiera M."/>
            <person name="Abouelleil A."/>
            <person name="Chapman S.B."/>
            <person name="Priest M."/>
            <person name="Young S.K."/>
            <person name="Wortman J."/>
            <person name="Nusbaum C."/>
            <person name="Birren B."/>
        </authorList>
    </citation>
    <scope>NUCLEOTIDE SEQUENCE [LARGE SCALE GENOMIC DNA]</scope>
    <source>
        <strain evidence="3 4">CBS 89968</strain>
    </source>
</reference>
<organism evidence="3 4">
    <name type="scientific">Exophiala spinifera</name>
    <dbReference type="NCBI Taxonomy" id="91928"/>
    <lineage>
        <taxon>Eukaryota</taxon>
        <taxon>Fungi</taxon>
        <taxon>Dikarya</taxon>
        <taxon>Ascomycota</taxon>
        <taxon>Pezizomycotina</taxon>
        <taxon>Eurotiomycetes</taxon>
        <taxon>Chaetothyriomycetidae</taxon>
        <taxon>Chaetothyriales</taxon>
        <taxon>Herpotrichiellaceae</taxon>
        <taxon>Exophiala</taxon>
    </lineage>
</organism>
<dbReference type="Gene3D" id="1.20.1280.50">
    <property type="match status" value="1"/>
</dbReference>
<sequence length="614" mass="70094">MSGDLADDDAVARFPESHGPSHLTTLPDEVLQQILSYLPPLTTVALQHTCRRFAHTANEPLLWKRYCQQCRRWSRRHNIQSKLRDTSFTDWKSLYASRYLASQTTRNAIGKMVAEEVGRLDSVKEILDLGIDAKEELLHLYRNAASSPNHLAQKYWSHGALGCLNRFLAADEWTSIVTDLDTEEVNAFERPIAALDLFVLEDREQGDIDDIFERLDSYVSSVRDAHPDIDTKSPRAKASIIAGHLLQNNWVGIQGNRNYHSIDHMFLGVALFSENRNSVPLISAVIYCYVARHFGLQAAPCSYPYHVHALVQPPSGMDLNGNPLPESFDGHDGNARELTHLYMDPFNTAEPISYSMLVARARFVAPSSSASQIESYLSPSSAQDLVTRTCYNILSSPSHFRGDPVFPVDGRLASYAALFALTVLPPRAAHDHDQFGQHLRILTRHFFEYFDLDVHLFEAFVLPLTRAFEDARAYRNLIFQIKEADHELPPPKYRSDPRNEGVKYRVGQVFRHRIRGYHAVIYGWDAYCKMQEQWITHNQVDRLSNGRHQPFYNVLVDDKSTRYVAEENVVLLSPDQITDEVLNSFSIEIGKWFKRYDAPTGTFVSNVRHRYPDD</sequence>
<feature type="domain" description="F-box" evidence="2">
    <location>
        <begin position="20"/>
        <end position="66"/>
    </location>
</feature>
<dbReference type="AlphaFoldDB" id="A0A0D2BUR9"/>
<name>A0A0D2BUR9_9EURO</name>
<dbReference type="STRING" id="91928.A0A0D2BUR9"/>
<protein>
    <recommendedName>
        <fullName evidence="2">F-box domain-containing protein</fullName>
    </recommendedName>
</protein>
<dbReference type="GeneID" id="27334839"/>
<dbReference type="InterPro" id="IPR032698">
    <property type="entry name" value="SirB1_N"/>
</dbReference>
<dbReference type="Pfam" id="PF12937">
    <property type="entry name" value="F-box-like"/>
    <property type="match status" value="1"/>
</dbReference>
<dbReference type="PROSITE" id="PS50181">
    <property type="entry name" value="FBOX"/>
    <property type="match status" value="1"/>
</dbReference>
<dbReference type="InterPro" id="IPR011722">
    <property type="entry name" value="Hemimethylated_DNA-bd_dom"/>
</dbReference>
<dbReference type="Pfam" id="PF13369">
    <property type="entry name" value="Transglut_core2"/>
    <property type="match status" value="1"/>
</dbReference>
<proteinExistence type="predicted"/>
<evidence type="ECO:0000313" key="3">
    <source>
        <dbReference type="EMBL" id="KIW14969.1"/>
    </source>
</evidence>
<gene>
    <name evidence="3" type="ORF">PV08_07756</name>
</gene>
<dbReference type="EMBL" id="KN847496">
    <property type="protein sequence ID" value="KIW14969.1"/>
    <property type="molecule type" value="Genomic_DNA"/>
</dbReference>
<dbReference type="Pfam" id="PF08755">
    <property type="entry name" value="YccV-like"/>
    <property type="match status" value="1"/>
</dbReference>
<dbReference type="SMART" id="SM00256">
    <property type="entry name" value="FBOX"/>
    <property type="match status" value="1"/>
</dbReference>
<dbReference type="PANTHER" id="PTHR31350:SF27">
    <property type="entry name" value="HEMIMETHYLATED DNA-BINDING DOMAIN-CONTAINING PROTEIN"/>
    <property type="match status" value="1"/>
</dbReference>
<dbReference type="NCBIfam" id="TIGR02097">
    <property type="entry name" value="yccV"/>
    <property type="match status" value="1"/>
</dbReference>
<dbReference type="VEuPathDB" id="FungiDB:PV08_07756"/>
<dbReference type="InterPro" id="IPR036623">
    <property type="entry name" value="Hemimethylated_DNA-bd_sf"/>
</dbReference>
<evidence type="ECO:0000313" key="4">
    <source>
        <dbReference type="Proteomes" id="UP000053328"/>
    </source>
</evidence>
<dbReference type="SMART" id="SM00992">
    <property type="entry name" value="YccV-like"/>
    <property type="match status" value="1"/>
</dbReference>
<accession>A0A0D2BUR9</accession>
<dbReference type="SUPFAM" id="SSF141255">
    <property type="entry name" value="YccV-like"/>
    <property type="match status" value="1"/>
</dbReference>
<dbReference type="GO" id="GO:0003677">
    <property type="term" value="F:DNA binding"/>
    <property type="evidence" value="ECO:0007669"/>
    <property type="project" value="InterPro"/>
</dbReference>
<evidence type="ECO:0000259" key="2">
    <source>
        <dbReference type="PROSITE" id="PS50181"/>
    </source>
</evidence>
<dbReference type="SUPFAM" id="SSF81383">
    <property type="entry name" value="F-box domain"/>
    <property type="match status" value="1"/>
</dbReference>
<feature type="region of interest" description="Disordered" evidence="1">
    <location>
        <begin position="1"/>
        <end position="22"/>
    </location>
</feature>
<dbReference type="PANTHER" id="PTHR31350">
    <property type="entry name" value="SI:DKEY-261L7.2"/>
    <property type="match status" value="1"/>
</dbReference>
<evidence type="ECO:0000256" key="1">
    <source>
        <dbReference type="SAM" id="MobiDB-lite"/>
    </source>
</evidence>
<keyword evidence="4" id="KW-1185">Reference proteome</keyword>